<organism evidence="2 3">
    <name type="scientific">Terrabacter terrae</name>
    <dbReference type="NCBI Taxonomy" id="318434"/>
    <lineage>
        <taxon>Bacteria</taxon>
        <taxon>Bacillati</taxon>
        <taxon>Actinomycetota</taxon>
        <taxon>Actinomycetes</taxon>
        <taxon>Micrococcales</taxon>
        <taxon>Intrasporangiaceae</taxon>
        <taxon>Terrabacter</taxon>
    </lineage>
</organism>
<comment type="caution">
    <text evidence="2">The sequence shown here is derived from an EMBL/GenBank/DDBJ whole genome shotgun (WGS) entry which is preliminary data.</text>
</comment>
<evidence type="ECO:0000313" key="3">
    <source>
        <dbReference type="Proteomes" id="UP001501285"/>
    </source>
</evidence>
<feature type="compositionally biased region" description="Low complexity" evidence="1">
    <location>
        <begin position="125"/>
        <end position="138"/>
    </location>
</feature>
<dbReference type="Proteomes" id="UP001501285">
    <property type="component" value="Unassembled WGS sequence"/>
</dbReference>
<feature type="region of interest" description="Disordered" evidence="1">
    <location>
        <begin position="125"/>
        <end position="147"/>
    </location>
</feature>
<dbReference type="RefSeq" id="WP_343986571.1">
    <property type="nucleotide sequence ID" value="NZ_BAAANB010000001.1"/>
</dbReference>
<evidence type="ECO:0008006" key="4">
    <source>
        <dbReference type="Google" id="ProtNLM"/>
    </source>
</evidence>
<reference evidence="2 3" key="1">
    <citation type="journal article" date="2019" name="Int. J. Syst. Evol. Microbiol.">
        <title>The Global Catalogue of Microorganisms (GCM) 10K type strain sequencing project: providing services to taxonomists for standard genome sequencing and annotation.</title>
        <authorList>
            <consortium name="The Broad Institute Genomics Platform"/>
            <consortium name="The Broad Institute Genome Sequencing Center for Infectious Disease"/>
            <person name="Wu L."/>
            <person name="Ma J."/>
        </authorList>
    </citation>
    <scope>NUCLEOTIDE SEQUENCE [LARGE SCALE GENOMIC DNA]</scope>
    <source>
        <strain evidence="2 3">JCM 14283</strain>
    </source>
</reference>
<evidence type="ECO:0000313" key="2">
    <source>
        <dbReference type="EMBL" id="GAA2018862.1"/>
    </source>
</evidence>
<evidence type="ECO:0000256" key="1">
    <source>
        <dbReference type="SAM" id="MobiDB-lite"/>
    </source>
</evidence>
<name>A0ABN2TT25_9MICO</name>
<sequence length="291" mass="29908">MTAQGAVLAASALAAAASVAAAVLLWPRRRSAVGAFVDAWSVPVPGHGSRGPARVGSLWHEDPVDLYRRWRLRRRPGVLVDDVLELLRGIGPALEAGLTPSRAIDLAATSTLGAERVAAARGAVRAARASRRSPSGRSGADGDDAPAADIDRLVGDLLEASDRAAPTSPVWAGWAERSASADLRLVAAAWRLSETTGAPLASAVDRAARGLLDARTRRGKVAVAVAGPRATVTVLTLLPLTGPLFGLACGVDPAGLYLGSPLAAACATVGLGLVWSGRVWCARLVRRAVGR</sequence>
<protein>
    <recommendedName>
        <fullName evidence="4">Tight adherence protein B</fullName>
    </recommendedName>
</protein>
<keyword evidence="3" id="KW-1185">Reference proteome</keyword>
<gene>
    <name evidence="2" type="ORF">GCM10009740_03500</name>
</gene>
<accession>A0ABN2TT25</accession>
<dbReference type="EMBL" id="BAAANB010000001">
    <property type="protein sequence ID" value="GAA2018862.1"/>
    <property type="molecule type" value="Genomic_DNA"/>
</dbReference>
<proteinExistence type="predicted"/>